<dbReference type="InterPro" id="IPR001296">
    <property type="entry name" value="Glyco_trans_1"/>
</dbReference>
<feature type="domain" description="Glycosyltransferase subfamily 4-like N-terminal" evidence="3">
    <location>
        <begin position="14"/>
        <end position="178"/>
    </location>
</feature>
<comment type="similarity">
    <text evidence="1">Belongs to the glycosyltransferase group 1 family. Glycosyltransferase 4 subfamily.</text>
</comment>
<dbReference type="Pfam" id="PF13439">
    <property type="entry name" value="Glyco_transf_4"/>
    <property type="match status" value="1"/>
</dbReference>
<dbReference type="PANTHER" id="PTHR45947">
    <property type="entry name" value="SULFOQUINOVOSYL TRANSFERASE SQD2"/>
    <property type="match status" value="1"/>
</dbReference>
<dbReference type="EMBL" id="CP030150">
    <property type="protein sequence ID" value="AWX72748.1"/>
    <property type="molecule type" value="Genomic_DNA"/>
</dbReference>
<gene>
    <name evidence="4" type="primary">bshA</name>
    <name evidence="4" type="ORF">BVDSYZ_12230</name>
</gene>
<dbReference type="AlphaFoldDB" id="A0ABC8DA40"/>
<dbReference type="RefSeq" id="WP_007612214.1">
    <property type="nucleotide sequence ID" value="NZ_CANMRO010000001.1"/>
</dbReference>
<evidence type="ECO:0000259" key="2">
    <source>
        <dbReference type="Pfam" id="PF00534"/>
    </source>
</evidence>
<organism evidence="4 5">
    <name type="scientific">Bacillus velezensis</name>
    <dbReference type="NCBI Taxonomy" id="492670"/>
    <lineage>
        <taxon>Bacteria</taxon>
        <taxon>Bacillati</taxon>
        <taxon>Bacillota</taxon>
        <taxon>Bacilli</taxon>
        <taxon>Bacillales</taxon>
        <taxon>Bacillaceae</taxon>
        <taxon>Bacillus</taxon>
        <taxon>Bacillus amyloliquefaciens group</taxon>
    </lineage>
</organism>
<protein>
    <submittedName>
        <fullName evidence="4">N-acetyl-alpha-D-glucosaminyl L-malate synthase BshA</fullName>
    </submittedName>
</protein>
<name>A0ABC8DA40_BACVE</name>
<dbReference type="NCBIfam" id="TIGR03999">
    <property type="entry name" value="thiol_BshA"/>
    <property type="match status" value="1"/>
</dbReference>
<dbReference type="CDD" id="cd04962">
    <property type="entry name" value="GT4_BshA-like"/>
    <property type="match status" value="1"/>
</dbReference>
<dbReference type="InterPro" id="IPR028098">
    <property type="entry name" value="Glyco_trans_4-like_N"/>
</dbReference>
<dbReference type="Gene3D" id="3.40.50.2000">
    <property type="entry name" value="Glycogen Phosphorylase B"/>
    <property type="match status" value="2"/>
</dbReference>
<feature type="domain" description="Glycosyl transferase family 1" evidence="2">
    <location>
        <begin position="186"/>
        <end position="350"/>
    </location>
</feature>
<evidence type="ECO:0000313" key="4">
    <source>
        <dbReference type="EMBL" id="AWX72748.1"/>
    </source>
</evidence>
<dbReference type="InterPro" id="IPR023881">
    <property type="entry name" value="Thiol_BshA"/>
</dbReference>
<dbReference type="Pfam" id="PF00534">
    <property type="entry name" value="Glycos_transf_1"/>
    <property type="match status" value="1"/>
</dbReference>
<dbReference type="SUPFAM" id="SSF53756">
    <property type="entry name" value="UDP-Glycosyltransferase/glycogen phosphorylase"/>
    <property type="match status" value="1"/>
</dbReference>
<reference evidence="4 5" key="1">
    <citation type="submission" date="2018-06" db="EMBL/GenBank/DDBJ databases">
        <title>Complete Genome Sequence of Bacillus velezensis DSYZ, a Plant Growth-Promoting Rhizobacterium with Antifungal Activity.</title>
        <authorList>
            <person name="Du B."/>
            <person name="Ding Y."/>
            <person name="Liu K."/>
            <person name="Yao L."/>
            <person name="Wang C."/>
            <person name="Li H."/>
            <person name="Liu H."/>
        </authorList>
    </citation>
    <scope>NUCLEOTIDE SEQUENCE [LARGE SCALE GENOMIC DNA]</scope>
    <source>
        <strain evidence="4 5">DSYZ</strain>
    </source>
</reference>
<dbReference type="Proteomes" id="UP000250069">
    <property type="component" value="Chromosome"/>
</dbReference>
<dbReference type="PANTHER" id="PTHR45947:SF3">
    <property type="entry name" value="SULFOQUINOVOSYL TRANSFERASE SQD2"/>
    <property type="match status" value="1"/>
</dbReference>
<evidence type="ECO:0000313" key="5">
    <source>
        <dbReference type="Proteomes" id="UP000250069"/>
    </source>
</evidence>
<proteinExistence type="inferred from homology"/>
<sequence>MRPLKIGITCYPSVGGSGIIATELGKLLAEKGHQVHFITSSIPFRLNTYHPNIHFHEVEVNQYAVFKYPPYDLTLASKIAEVAARENLDIIHAHYALPHAVCAYLAKQMLKRDIGIVTTLHGTDITVLGYDPSLKDLIRFAIEASDRVTAVSTALAGETYDLIKPDKKIETIYNFIDERVYLKKNTESIKEKHGILPDEKVVIHVSNFRKVKRVKDVIRVFRNIAAKTKAKLLLVGDGPEKCVAWQLVEKYGLQDQVLLLGNQDRVEELYSISDLKLLLSEKESFGLVLLEAMACGVPCIGTNIGGIPEVIKDQVSGFLVEVGDIQAASEKALAVLEDKQLSKRLTDHALKMAETAFSSQRIVSQYERIYDELAGPE</sequence>
<evidence type="ECO:0000256" key="1">
    <source>
        <dbReference type="ARBA" id="ARBA00009481"/>
    </source>
</evidence>
<evidence type="ECO:0000259" key="3">
    <source>
        <dbReference type="Pfam" id="PF13439"/>
    </source>
</evidence>
<accession>A0ABC8DA40</accession>
<dbReference type="InterPro" id="IPR050194">
    <property type="entry name" value="Glycosyltransferase_grp1"/>
</dbReference>